<feature type="domain" description="Integrase zinc-binding" evidence="2">
    <location>
        <begin position="22"/>
        <end position="80"/>
    </location>
</feature>
<evidence type="ECO:0000256" key="1">
    <source>
        <dbReference type="ARBA" id="ARBA00012493"/>
    </source>
</evidence>
<dbReference type="InterPro" id="IPR041588">
    <property type="entry name" value="Integrase_H2C2"/>
</dbReference>
<dbReference type="PANTHER" id="PTHR37984">
    <property type="entry name" value="PROTEIN CBG26694"/>
    <property type="match status" value="1"/>
</dbReference>
<dbReference type="FunFam" id="1.10.340.70:FF:000001">
    <property type="entry name" value="Retrovirus-related Pol polyprotein from transposon gypsy-like Protein"/>
    <property type="match status" value="1"/>
</dbReference>
<protein>
    <recommendedName>
        <fullName evidence="1">RNA-directed DNA polymerase</fullName>
        <ecNumber evidence="1">2.7.7.49</ecNumber>
    </recommendedName>
</protein>
<dbReference type="GO" id="GO:0003964">
    <property type="term" value="F:RNA-directed DNA polymerase activity"/>
    <property type="evidence" value="ECO:0007669"/>
    <property type="project" value="UniProtKB-EC"/>
</dbReference>
<dbReference type="OrthoDB" id="10030726at2759"/>
<dbReference type="InterPro" id="IPR050951">
    <property type="entry name" value="Retrovirus_Pol_polyprotein"/>
</dbReference>
<name>A0A4Y2E5A7_ARAVE</name>
<comment type="caution">
    <text evidence="3">The sequence shown here is derived from an EMBL/GenBank/DDBJ whole genome shotgun (WGS) entry which is preliminary data.</text>
</comment>
<reference evidence="3 4" key="1">
    <citation type="journal article" date="2019" name="Sci. Rep.">
        <title>Orb-weaving spider Araneus ventricosus genome elucidates the spidroin gene catalogue.</title>
        <authorList>
            <person name="Kono N."/>
            <person name="Nakamura H."/>
            <person name="Ohtoshi R."/>
            <person name="Moran D.A.P."/>
            <person name="Shinohara A."/>
            <person name="Yoshida Y."/>
            <person name="Fujiwara M."/>
            <person name="Mori M."/>
            <person name="Tomita M."/>
            <person name="Arakawa K."/>
        </authorList>
    </citation>
    <scope>NUCLEOTIDE SEQUENCE [LARGE SCALE GENOMIC DNA]</scope>
</reference>
<dbReference type="EC" id="2.7.7.49" evidence="1"/>
<dbReference type="PANTHER" id="PTHR37984:SF5">
    <property type="entry name" value="PROTEIN NYNRIN-LIKE"/>
    <property type="match status" value="1"/>
</dbReference>
<evidence type="ECO:0000259" key="2">
    <source>
        <dbReference type="Pfam" id="PF17921"/>
    </source>
</evidence>
<dbReference type="Pfam" id="PF17921">
    <property type="entry name" value="Integrase_H2C2"/>
    <property type="match status" value="1"/>
</dbReference>
<keyword evidence="4" id="KW-1185">Reference proteome</keyword>
<sequence>MRNDVLYKRNNDPMGQQWSLVVPKQLRRDVLKSLHDAPTSNHLGFAKMYDGIRRKYYWPGLNGNVRRYVSHCRECQRRKSPPQVPSGQLYPIKSPGVPFTKIGIRDNNR</sequence>
<evidence type="ECO:0000313" key="4">
    <source>
        <dbReference type="Proteomes" id="UP000499080"/>
    </source>
</evidence>
<organism evidence="3 4">
    <name type="scientific">Araneus ventricosus</name>
    <name type="common">Orbweaver spider</name>
    <name type="synonym">Epeira ventricosa</name>
    <dbReference type="NCBI Taxonomy" id="182803"/>
    <lineage>
        <taxon>Eukaryota</taxon>
        <taxon>Metazoa</taxon>
        <taxon>Ecdysozoa</taxon>
        <taxon>Arthropoda</taxon>
        <taxon>Chelicerata</taxon>
        <taxon>Arachnida</taxon>
        <taxon>Araneae</taxon>
        <taxon>Araneomorphae</taxon>
        <taxon>Entelegynae</taxon>
        <taxon>Araneoidea</taxon>
        <taxon>Araneidae</taxon>
        <taxon>Araneus</taxon>
    </lineage>
</organism>
<dbReference type="EMBL" id="BGPR01000516">
    <property type="protein sequence ID" value="GBM24333.1"/>
    <property type="molecule type" value="Genomic_DNA"/>
</dbReference>
<dbReference type="Proteomes" id="UP000499080">
    <property type="component" value="Unassembled WGS sequence"/>
</dbReference>
<evidence type="ECO:0000313" key="3">
    <source>
        <dbReference type="EMBL" id="GBM24333.1"/>
    </source>
</evidence>
<gene>
    <name evidence="3" type="ORF">AVEN_202320_1</name>
</gene>
<dbReference type="Gene3D" id="1.10.340.70">
    <property type="match status" value="1"/>
</dbReference>
<proteinExistence type="predicted"/>
<dbReference type="AlphaFoldDB" id="A0A4Y2E5A7"/>
<accession>A0A4Y2E5A7</accession>